<keyword evidence="4" id="KW-0812">Transmembrane</keyword>
<name>A0A177WYV2_BATDL</name>
<feature type="compositionally biased region" description="Low complexity" evidence="3">
    <location>
        <begin position="361"/>
        <end position="382"/>
    </location>
</feature>
<dbReference type="PANTHER" id="PTHR47435">
    <property type="entry name" value="KELCH REPEAT PROTEIN (AFU_ORTHOLOGUE AFUA_5G12780)"/>
    <property type="match status" value="1"/>
</dbReference>
<sequence length="718" mass="77585">MVYGGADKIAKKMKLISSILSYNFNTKTWSTIKLDTVKRSSSPIASHTTHVISPTTALSLFGMTGGLPDTDGKWAPWKTRYSRHVYTMDLTGMNSKVFNTIPKIGQRGAPSTRARHASVWDASTKTVWVFGGYTKKGPVTDLWALDVESKRWTRMQDPPNIFGTQNKIGSVGSSMVFLGKDLIISGGSHGSPKSATNNFHVFDTVARTWSTPTIIGPSPSPRSLGGIAATSNKTFILFSGQGGYDIPATDSYTGEYDASQKSLRFNLLQPQPNDAESSSNEPIYPAPRDSFGMTADSSGNVIMFGGRANNRLFIDIPTVSIFSGTRWIPVSTFTPGQPALPTHPTDTLTVEPPSNFTVILTSPNNNQTNTKTPNTQPPQQSKGSLAPDMVAIIIAICACIIAIVSVFISLYTVLVLEPVRPRLAKPQLATAYCQTNHVENEICTVTTQSPSPPPPANLSHGMMAAPLSMISSQGPVAPTRIAPPTLFKNNESAFPAPAPARALNSEYNPDRYQSITSHLDREQIIQKNIYSLRHFISSAEAAAHTAGIIGELSDDECSYTAALDTCDRPNKTELGKKYVELDTRLKRSSAVTFGAYHPTEASFSEASPSIQESNLASERLSSIGIQPPNKLAIQIPQEHVHRTQLTSKSSIVSVVPTITWTVSPTTTIQTEAAKSAANLALKDTTHARQPEDPVRTVLTDTDTADTKPTPNQQTTEHA</sequence>
<gene>
    <name evidence="5" type="ORF">BDEG_28409</name>
</gene>
<evidence type="ECO:0000313" key="5">
    <source>
        <dbReference type="EMBL" id="OAJ45257.1"/>
    </source>
</evidence>
<feature type="compositionally biased region" description="Basic and acidic residues" evidence="3">
    <location>
        <begin position="683"/>
        <end position="694"/>
    </location>
</feature>
<accession>A0A177WYV2</accession>
<evidence type="ECO:0000256" key="1">
    <source>
        <dbReference type="ARBA" id="ARBA00022737"/>
    </source>
</evidence>
<keyword evidence="2" id="KW-0408">Iron</keyword>
<dbReference type="PANTHER" id="PTHR47435:SF4">
    <property type="entry name" value="KELCH REPEAT PROTEIN (AFU_ORTHOLOGUE AFUA_5G12780)"/>
    <property type="match status" value="1"/>
</dbReference>
<reference evidence="5 6" key="2">
    <citation type="submission" date="2016-05" db="EMBL/GenBank/DDBJ databases">
        <title>Lineage-specific infection strategies underlie the spectrum of fungal disease in amphibians.</title>
        <authorList>
            <person name="Cuomo C.A."/>
            <person name="Farrer R.A."/>
            <person name="James T."/>
            <person name="Longcore J."/>
            <person name="Birren B."/>
        </authorList>
    </citation>
    <scope>NUCLEOTIDE SEQUENCE [LARGE SCALE GENOMIC DNA]</scope>
    <source>
        <strain evidence="5 6">JEL423</strain>
    </source>
</reference>
<keyword evidence="4" id="KW-0472">Membrane</keyword>
<dbReference type="InterPro" id="IPR015915">
    <property type="entry name" value="Kelch-typ_b-propeller"/>
</dbReference>
<dbReference type="Gene3D" id="2.120.10.80">
    <property type="entry name" value="Kelch-type beta propeller"/>
    <property type="match status" value="2"/>
</dbReference>
<dbReference type="Pfam" id="PF24681">
    <property type="entry name" value="Kelch_KLHDC2_KLHL20_DRC7"/>
    <property type="match status" value="1"/>
</dbReference>
<dbReference type="GO" id="GO:0019760">
    <property type="term" value="P:glucosinolate metabolic process"/>
    <property type="evidence" value="ECO:0007669"/>
    <property type="project" value="UniProtKB-ARBA"/>
</dbReference>
<dbReference type="STRING" id="403673.A0A177WYV2"/>
<dbReference type="Proteomes" id="UP000077115">
    <property type="component" value="Unassembled WGS sequence"/>
</dbReference>
<dbReference type="VEuPathDB" id="FungiDB:BDEG_28409"/>
<keyword evidence="4" id="KW-1133">Transmembrane helix</keyword>
<evidence type="ECO:0000313" key="6">
    <source>
        <dbReference type="Proteomes" id="UP000077115"/>
    </source>
</evidence>
<dbReference type="OrthoDB" id="432528at2759"/>
<evidence type="ECO:0008006" key="7">
    <source>
        <dbReference type="Google" id="ProtNLM"/>
    </source>
</evidence>
<evidence type="ECO:0000256" key="4">
    <source>
        <dbReference type="SAM" id="Phobius"/>
    </source>
</evidence>
<dbReference type="EMBL" id="DS022315">
    <property type="protein sequence ID" value="OAJ45257.1"/>
    <property type="molecule type" value="Genomic_DNA"/>
</dbReference>
<organism evidence="5 6">
    <name type="scientific">Batrachochytrium dendrobatidis (strain JEL423)</name>
    <dbReference type="NCBI Taxonomy" id="403673"/>
    <lineage>
        <taxon>Eukaryota</taxon>
        <taxon>Fungi</taxon>
        <taxon>Fungi incertae sedis</taxon>
        <taxon>Chytridiomycota</taxon>
        <taxon>Chytridiomycota incertae sedis</taxon>
        <taxon>Chytridiomycetes</taxon>
        <taxon>Rhizophydiales</taxon>
        <taxon>Rhizophydiales incertae sedis</taxon>
        <taxon>Batrachochytrium</taxon>
    </lineage>
</organism>
<feature type="region of interest" description="Disordered" evidence="3">
    <location>
        <begin position="361"/>
        <end position="383"/>
    </location>
</feature>
<feature type="transmembrane region" description="Helical" evidence="4">
    <location>
        <begin position="389"/>
        <end position="416"/>
    </location>
</feature>
<feature type="region of interest" description="Disordered" evidence="3">
    <location>
        <begin position="683"/>
        <end position="718"/>
    </location>
</feature>
<dbReference type="AlphaFoldDB" id="A0A177WYV2"/>
<evidence type="ECO:0000256" key="2">
    <source>
        <dbReference type="ARBA" id="ARBA00023004"/>
    </source>
</evidence>
<feature type="compositionally biased region" description="Polar residues" evidence="3">
    <location>
        <begin position="708"/>
        <end position="718"/>
    </location>
</feature>
<reference evidence="5 6" key="1">
    <citation type="submission" date="2006-10" db="EMBL/GenBank/DDBJ databases">
        <title>The Genome Sequence of Batrachochytrium dendrobatidis JEL423.</title>
        <authorList>
            <consortium name="The Broad Institute Genome Sequencing Platform"/>
            <person name="Birren B."/>
            <person name="Lander E."/>
            <person name="Galagan J."/>
            <person name="Cuomo C."/>
            <person name="Devon K."/>
            <person name="Jaffe D."/>
            <person name="Butler J."/>
            <person name="Alvarez P."/>
            <person name="Gnerre S."/>
            <person name="Grabherr M."/>
            <person name="Kleber M."/>
            <person name="Mauceli E."/>
            <person name="Brockman W."/>
            <person name="Young S."/>
            <person name="LaButti K."/>
            <person name="Sykes S."/>
            <person name="DeCaprio D."/>
            <person name="Crawford M."/>
            <person name="Koehrsen M."/>
            <person name="Engels R."/>
            <person name="Montgomery P."/>
            <person name="Pearson M."/>
            <person name="Howarth C."/>
            <person name="Larson L."/>
            <person name="White J."/>
            <person name="O'Leary S."/>
            <person name="Kodira C."/>
            <person name="Zeng Q."/>
            <person name="Yandava C."/>
            <person name="Alvarado L."/>
            <person name="Longcore J."/>
            <person name="James T."/>
        </authorList>
    </citation>
    <scope>NUCLEOTIDE SEQUENCE [LARGE SCALE GENOMIC DNA]</scope>
    <source>
        <strain evidence="5 6">JEL423</strain>
    </source>
</reference>
<protein>
    <recommendedName>
        <fullName evidence="7">Galactose oxidase</fullName>
    </recommendedName>
</protein>
<dbReference type="SUPFAM" id="SSF117281">
    <property type="entry name" value="Kelch motif"/>
    <property type="match status" value="1"/>
</dbReference>
<proteinExistence type="predicted"/>
<keyword evidence="1" id="KW-0677">Repeat</keyword>
<evidence type="ECO:0000256" key="3">
    <source>
        <dbReference type="SAM" id="MobiDB-lite"/>
    </source>
</evidence>
<dbReference type="eggNOG" id="KOG1388">
    <property type="taxonomic scope" value="Eukaryota"/>
</dbReference>